<proteinExistence type="predicted"/>
<keyword evidence="3" id="KW-0805">Transcription regulation</keyword>
<dbReference type="OrthoDB" id="70376at2759"/>
<keyword evidence="5" id="KW-0539">Nucleus</keyword>
<dbReference type="AlphaFoldDB" id="A0A9W6YDG2"/>
<dbReference type="EMBL" id="BSXW01012428">
    <property type="protein sequence ID" value="GMF64729.1"/>
    <property type="molecule type" value="Genomic_DNA"/>
</dbReference>
<feature type="region of interest" description="Disordered" evidence="6">
    <location>
        <begin position="297"/>
        <end position="373"/>
    </location>
</feature>
<feature type="compositionally biased region" description="Basic and acidic residues" evidence="6">
    <location>
        <begin position="331"/>
        <end position="341"/>
    </location>
</feature>
<comment type="caution">
    <text evidence="7">The sequence shown here is derived from an EMBL/GenBank/DDBJ whole genome shotgun (WGS) entry which is preliminary data.</text>
</comment>
<feature type="compositionally biased region" description="Basic and acidic residues" evidence="6">
    <location>
        <begin position="121"/>
        <end position="152"/>
    </location>
</feature>
<feature type="compositionally biased region" description="Low complexity" evidence="6">
    <location>
        <begin position="86"/>
        <end position="108"/>
    </location>
</feature>
<feature type="region of interest" description="Disordered" evidence="6">
    <location>
        <begin position="1"/>
        <end position="197"/>
    </location>
</feature>
<evidence type="ECO:0000256" key="2">
    <source>
        <dbReference type="ARBA" id="ARBA00022491"/>
    </source>
</evidence>
<dbReference type="GO" id="GO:0010468">
    <property type="term" value="P:regulation of gene expression"/>
    <property type="evidence" value="ECO:0007669"/>
    <property type="project" value="UniProtKB-ARBA"/>
</dbReference>
<protein>
    <submittedName>
        <fullName evidence="7">Unnamed protein product</fullName>
    </submittedName>
</protein>
<keyword evidence="8" id="KW-1185">Reference proteome</keyword>
<feature type="compositionally biased region" description="Low complexity" evidence="6">
    <location>
        <begin position="172"/>
        <end position="190"/>
    </location>
</feature>
<feature type="compositionally biased region" description="Basic and acidic residues" evidence="6">
    <location>
        <begin position="48"/>
        <end position="61"/>
    </location>
</feature>
<feature type="compositionally biased region" description="Polar residues" evidence="6">
    <location>
        <begin position="11"/>
        <end position="22"/>
    </location>
</feature>
<gene>
    <name evidence="7" type="ORF">Plil01_001750100</name>
</gene>
<evidence type="ECO:0000313" key="8">
    <source>
        <dbReference type="Proteomes" id="UP001165083"/>
    </source>
</evidence>
<dbReference type="SMART" id="SM01401">
    <property type="entry name" value="Sds3"/>
    <property type="match status" value="1"/>
</dbReference>
<reference evidence="7" key="1">
    <citation type="submission" date="2023-04" db="EMBL/GenBank/DDBJ databases">
        <title>Phytophthora lilii NBRC 32176.</title>
        <authorList>
            <person name="Ichikawa N."/>
            <person name="Sato H."/>
            <person name="Tonouchi N."/>
        </authorList>
    </citation>
    <scope>NUCLEOTIDE SEQUENCE</scope>
    <source>
        <strain evidence="7">NBRC 32176</strain>
    </source>
</reference>
<evidence type="ECO:0000256" key="3">
    <source>
        <dbReference type="ARBA" id="ARBA00023015"/>
    </source>
</evidence>
<accession>A0A9W6YDG2</accession>
<feature type="compositionally biased region" description="Acidic residues" evidence="6">
    <location>
        <begin position="153"/>
        <end position="163"/>
    </location>
</feature>
<evidence type="ECO:0000256" key="6">
    <source>
        <dbReference type="SAM" id="MobiDB-lite"/>
    </source>
</evidence>
<evidence type="ECO:0000256" key="1">
    <source>
        <dbReference type="ARBA" id="ARBA00004123"/>
    </source>
</evidence>
<sequence length="542" mass="60298">MQPLKPGCCTSKASVQTGTAAMTTAPDRATPTTMEPFRDETSAQEAHLAMERASRRDRSRDPEDDPSSDTGASTRLRSRRARDTRSSAADSTSDGADTDASTAGQADAPQRRQRRRSNARKAAEEPRKAAEVPRKSTRELRSADERHSSRSGDEEEEDNDDHEDNGGRKRSMSNVSNTSSTSASSMASESLTEEQRRARLDQQVAELKQKKKMVEDGTLAEFCRRVAAFKEERNRLLQTAELHKNLQLKNGQDLYKFEVQRAHHLWQNERKVLKEELLAKTDAVMATLQAEMKALSEPGAKVAEESKKPEQKSNTSANLADKPSVVVAIVKGDKDDSKNTSEPEQEEGEVPEPPAAAQETPMLKRRKMDPSTMADPVDVSKLLPVEAVRLPFDDATSDIAAIVSDRVQTSKLTVERLPNAGNCTICIATPFALVMSWTNTRMLFTNAVPFKLERRRLLCGKYLFEDGDEVQVLMPLVHEDYTGTISSITDDAIYIKLASGQKTRIFLPHLERRRCELKPLLRGTPSTGSLQSMGWTEYDTLY</sequence>
<dbReference type="InterPro" id="IPR013907">
    <property type="entry name" value="Sds3"/>
</dbReference>
<feature type="compositionally biased region" description="Basic and acidic residues" evidence="6">
    <location>
        <begin position="302"/>
        <end position="311"/>
    </location>
</feature>
<name>A0A9W6YDG2_9STRA</name>
<organism evidence="7 8">
    <name type="scientific">Phytophthora lilii</name>
    <dbReference type="NCBI Taxonomy" id="2077276"/>
    <lineage>
        <taxon>Eukaryota</taxon>
        <taxon>Sar</taxon>
        <taxon>Stramenopiles</taxon>
        <taxon>Oomycota</taxon>
        <taxon>Peronosporomycetes</taxon>
        <taxon>Peronosporales</taxon>
        <taxon>Peronosporaceae</taxon>
        <taxon>Phytophthora</taxon>
    </lineage>
</organism>
<dbReference type="Pfam" id="PF08598">
    <property type="entry name" value="Sds3"/>
    <property type="match status" value="1"/>
</dbReference>
<dbReference type="GO" id="GO:0005654">
    <property type="term" value="C:nucleoplasm"/>
    <property type="evidence" value="ECO:0007669"/>
    <property type="project" value="UniProtKB-ARBA"/>
</dbReference>
<keyword evidence="2" id="KW-0678">Repressor</keyword>
<evidence type="ECO:0000256" key="4">
    <source>
        <dbReference type="ARBA" id="ARBA00023163"/>
    </source>
</evidence>
<comment type="subcellular location">
    <subcellularLocation>
        <location evidence="1">Nucleus</location>
    </subcellularLocation>
</comment>
<evidence type="ECO:0000313" key="7">
    <source>
        <dbReference type="EMBL" id="GMF64729.1"/>
    </source>
</evidence>
<dbReference type="Proteomes" id="UP001165083">
    <property type="component" value="Unassembled WGS sequence"/>
</dbReference>
<keyword evidence="4" id="KW-0804">Transcription</keyword>
<evidence type="ECO:0000256" key="5">
    <source>
        <dbReference type="ARBA" id="ARBA00023242"/>
    </source>
</evidence>